<feature type="region of interest" description="Disordered" evidence="1">
    <location>
        <begin position="1"/>
        <end position="37"/>
    </location>
</feature>
<evidence type="ECO:0000313" key="3">
    <source>
        <dbReference type="Proteomes" id="UP000241462"/>
    </source>
</evidence>
<evidence type="ECO:0000256" key="1">
    <source>
        <dbReference type="SAM" id="MobiDB-lite"/>
    </source>
</evidence>
<accession>A0A2T3ACY6</accession>
<reference evidence="2 3" key="1">
    <citation type="journal article" date="2018" name="Mycol. Prog.">
        <title>Coniella lustricola, a new species from submerged detritus.</title>
        <authorList>
            <person name="Raudabaugh D.B."/>
            <person name="Iturriaga T."/>
            <person name="Carver A."/>
            <person name="Mondo S."/>
            <person name="Pangilinan J."/>
            <person name="Lipzen A."/>
            <person name="He G."/>
            <person name="Amirebrahimi M."/>
            <person name="Grigoriev I.V."/>
            <person name="Miller A.N."/>
        </authorList>
    </citation>
    <scope>NUCLEOTIDE SEQUENCE [LARGE SCALE GENOMIC DNA]</scope>
    <source>
        <strain evidence="2 3">B22-T-1</strain>
    </source>
</reference>
<sequence length="164" mass="17488">MVPTTTEDQEAGLVPTRNTDAASPPISSHGPARTWSYGDLDRHRAEVKLERAQRARLLRPQGILTLKIDVKVGEAKLARLRRPESVQSIRAENVRGKVVWKIVSPITFAGATAAATAALSPIRQEMDAACYMGCSDPGGAFLEHAFLEHASAFAAAAAAAAWSA</sequence>
<gene>
    <name evidence="2" type="ORF">BD289DRAFT_481250</name>
</gene>
<organism evidence="2 3">
    <name type="scientific">Coniella lustricola</name>
    <dbReference type="NCBI Taxonomy" id="2025994"/>
    <lineage>
        <taxon>Eukaryota</taxon>
        <taxon>Fungi</taxon>
        <taxon>Dikarya</taxon>
        <taxon>Ascomycota</taxon>
        <taxon>Pezizomycotina</taxon>
        <taxon>Sordariomycetes</taxon>
        <taxon>Sordariomycetidae</taxon>
        <taxon>Diaporthales</taxon>
        <taxon>Schizoparmaceae</taxon>
        <taxon>Coniella</taxon>
    </lineage>
</organism>
<dbReference type="Proteomes" id="UP000241462">
    <property type="component" value="Unassembled WGS sequence"/>
</dbReference>
<name>A0A2T3ACY6_9PEZI</name>
<protein>
    <submittedName>
        <fullName evidence="2">Uncharacterized protein</fullName>
    </submittedName>
</protein>
<dbReference type="OrthoDB" id="10520078at2759"/>
<dbReference type="EMBL" id="KZ678410">
    <property type="protein sequence ID" value="PSR92102.1"/>
    <property type="molecule type" value="Genomic_DNA"/>
</dbReference>
<dbReference type="InParanoid" id="A0A2T3ACY6"/>
<proteinExistence type="predicted"/>
<evidence type="ECO:0000313" key="2">
    <source>
        <dbReference type="EMBL" id="PSR92102.1"/>
    </source>
</evidence>
<keyword evidence="3" id="KW-1185">Reference proteome</keyword>
<dbReference type="AlphaFoldDB" id="A0A2T3ACY6"/>